<dbReference type="GO" id="GO:0003677">
    <property type="term" value="F:DNA binding"/>
    <property type="evidence" value="ECO:0007669"/>
    <property type="project" value="InterPro"/>
</dbReference>
<dbReference type="InterPro" id="IPR003593">
    <property type="entry name" value="AAA+_ATPase"/>
</dbReference>
<dbReference type="InterPro" id="IPR027417">
    <property type="entry name" value="P-loop_NTPase"/>
</dbReference>
<dbReference type="GO" id="GO:0005524">
    <property type="term" value="F:ATP binding"/>
    <property type="evidence" value="ECO:0007669"/>
    <property type="project" value="UniProtKB-KW"/>
</dbReference>
<dbReference type="InterPro" id="IPR050238">
    <property type="entry name" value="DNA_Rep/Repair_Clamp_Loader"/>
</dbReference>
<dbReference type="FunFam" id="1.10.8.60:FF:000012">
    <property type="entry name" value="Replication factor C subunit 4"/>
    <property type="match status" value="1"/>
</dbReference>
<dbReference type="Pfam" id="PF00004">
    <property type="entry name" value="AAA"/>
    <property type="match status" value="1"/>
</dbReference>
<evidence type="ECO:0000256" key="2">
    <source>
        <dbReference type="ARBA" id="ARBA00022741"/>
    </source>
</evidence>
<dbReference type="InterPro" id="IPR047854">
    <property type="entry name" value="RFC_lid"/>
</dbReference>
<dbReference type="InterPro" id="IPR008921">
    <property type="entry name" value="DNA_pol3_clamp-load_cplx_C"/>
</dbReference>
<keyword evidence="2" id="KW-0547">Nucleotide-binding</keyword>
<dbReference type="Gene3D" id="1.10.8.60">
    <property type="match status" value="1"/>
</dbReference>
<dbReference type="CDD" id="cd00009">
    <property type="entry name" value="AAA"/>
    <property type="match status" value="1"/>
</dbReference>
<dbReference type="GO" id="GO:0005663">
    <property type="term" value="C:DNA replication factor C complex"/>
    <property type="evidence" value="ECO:0007669"/>
    <property type="project" value="TreeGrafter"/>
</dbReference>
<dbReference type="SUPFAM" id="SSF48019">
    <property type="entry name" value="post-AAA+ oligomerization domain-like"/>
    <property type="match status" value="1"/>
</dbReference>
<dbReference type="Pfam" id="PF08542">
    <property type="entry name" value="Rep_fac_C"/>
    <property type="match status" value="1"/>
</dbReference>
<dbReference type="PANTHER" id="PTHR11669:SF5">
    <property type="entry name" value="REPLICATION FACTOR C SUBUNIT 2"/>
    <property type="match status" value="1"/>
</dbReference>
<dbReference type="Gene3D" id="1.20.272.10">
    <property type="match status" value="1"/>
</dbReference>
<dbReference type="SUPFAM" id="SSF52540">
    <property type="entry name" value="P-loop containing nucleoside triphosphate hydrolases"/>
    <property type="match status" value="1"/>
</dbReference>
<dbReference type="AlphaFoldDB" id="A0A381U398"/>
<dbReference type="PANTHER" id="PTHR11669">
    <property type="entry name" value="REPLICATION FACTOR C / DNA POLYMERASE III GAMMA-TAU SUBUNIT"/>
    <property type="match status" value="1"/>
</dbReference>
<dbReference type="GO" id="GO:0005634">
    <property type="term" value="C:nucleus"/>
    <property type="evidence" value="ECO:0007669"/>
    <property type="project" value="TreeGrafter"/>
</dbReference>
<evidence type="ECO:0000313" key="5">
    <source>
        <dbReference type="EMBL" id="SVA22712.1"/>
    </source>
</evidence>
<dbReference type="SMART" id="SM00382">
    <property type="entry name" value="AAA"/>
    <property type="match status" value="1"/>
</dbReference>
<dbReference type="Gene3D" id="3.40.50.300">
    <property type="entry name" value="P-loop containing nucleotide triphosphate hydrolases"/>
    <property type="match status" value="1"/>
</dbReference>
<protein>
    <recommendedName>
        <fullName evidence="4">AAA+ ATPase domain-containing protein</fullName>
    </recommendedName>
</protein>
<dbReference type="GO" id="GO:0016887">
    <property type="term" value="F:ATP hydrolysis activity"/>
    <property type="evidence" value="ECO:0007669"/>
    <property type="project" value="InterPro"/>
</dbReference>
<keyword evidence="1" id="KW-0235">DNA replication</keyword>
<dbReference type="InterPro" id="IPR003959">
    <property type="entry name" value="ATPase_AAA_core"/>
</dbReference>
<keyword evidence="3" id="KW-0067">ATP-binding</keyword>
<dbReference type="EMBL" id="UINC01005656">
    <property type="protein sequence ID" value="SVA22712.1"/>
    <property type="molecule type" value="Genomic_DNA"/>
</dbReference>
<evidence type="ECO:0000259" key="4">
    <source>
        <dbReference type="SMART" id="SM00382"/>
    </source>
</evidence>
<name>A0A381U398_9ZZZZ</name>
<evidence type="ECO:0000256" key="3">
    <source>
        <dbReference type="ARBA" id="ARBA00022840"/>
    </source>
</evidence>
<proteinExistence type="predicted"/>
<dbReference type="CDD" id="cd18140">
    <property type="entry name" value="HLD_clamp_RFC"/>
    <property type="match status" value="1"/>
</dbReference>
<dbReference type="InterPro" id="IPR013748">
    <property type="entry name" value="Rep_factorC_C"/>
</dbReference>
<reference evidence="5" key="1">
    <citation type="submission" date="2018-05" db="EMBL/GenBank/DDBJ databases">
        <authorList>
            <person name="Lanie J.A."/>
            <person name="Ng W.-L."/>
            <person name="Kazmierczak K.M."/>
            <person name="Andrzejewski T.M."/>
            <person name="Davidsen T.M."/>
            <person name="Wayne K.J."/>
            <person name="Tettelin H."/>
            <person name="Glass J.I."/>
            <person name="Rusch D."/>
            <person name="Podicherti R."/>
            <person name="Tsui H.-C.T."/>
            <person name="Winkler M.E."/>
        </authorList>
    </citation>
    <scope>NUCLEOTIDE SEQUENCE</scope>
</reference>
<accession>A0A381U398</accession>
<feature type="domain" description="AAA+ ATPase" evidence="4">
    <location>
        <begin position="38"/>
        <end position="178"/>
    </location>
</feature>
<gene>
    <name evidence="5" type="ORF">METZ01_LOCUS75566</name>
</gene>
<dbReference type="GO" id="GO:0003689">
    <property type="term" value="F:DNA clamp loader activity"/>
    <property type="evidence" value="ECO:0007669"/>
    <property type="project" value="TreeGrafter"/>
</dbReference>
<evidence type="ECO:0000256" key="1">
    <source>
        <dbReference type="ARBA" id="ARBA00022705"/>
    </source>
</evidence>
<organism evidence="5">
    <name type="scientific">marine metagenome</name>
    <dbReference type="NCBI Taxonomy" id="408172"/>
    <lineage>
        <taxon>unclassified sequences</taxon>
        <taxon>metagenomes</taxon>
        <taxon>ecological metagenomes</taxon>
    </lineage>
</organism>
<dbReference type="GO" id="GO:0006281">
    <property type="term" value="P:DNA repair"/>
    <property type="evidence" value="ECO:0007669"/>
    <property type="project" value="TreeGrafter"/>
</dbReference>
<sequence length="316" mass="36050">MSMFTDLWVDKYKPKYLNEITGNKEIIDSLKVVAKSRHLPNMVFAGNSGTGKTSSAMCLVKEIYGENYLNCIIELNASDDLRKIDVVRDRIDNFVKKKCGEKIVIFDEADNMTKQVQHSLRSIMDKYYKTTRFILICNTLSNIIESIQSRCMIVKFSKLKNDEIRKRLNVIIEAEKIEYTDDGLDAISLCSRGDMRIVLNNLQSVNISFGKITAENVYKVVDIPHPTVITNLLNMCLKNDIIDATNLLCEIYQCGYTPIDIIETLFQICSNTELLQNKNKKKIEYIKIISNTHILIADGLDTFNQLVGCIAQLCDM</sequence>
<dbReference type="GO" id="GO:0006261">
    <property type="term" value="P:DNA-templated DNA replication"/>
    <property type="evidence" value="ECO:0007669"/>
    <property type="project" value="TreeGrafter"/>
</dbReference>